<feature type="transmembrane region" description="Helical" evidence="6">
    <location>
        <begin position="18"/>
        <end position="39"/>
    </location>
</feature>
<dbReference type="EMBL" id="VUNE01000004">
    <property type="protein sequence ID" value="MST62998.1"/>
    <property type="molecule type" value="Genomic_DNA"/>
</dbReference>
<keyword evidence="5 6" id="KW-0472">Membrane</keyword>
<dbReference type="PANTHER" id="PTHR46795">
    <property type="entry name" value="ABC TRANSPORTER PERMEASE-RELATED-RELATED"/>
    <property type="match status" value="1"/>
</dbReference>
<dbReference type="AlphaFoldDB" id="A0A6N7X1X6"/>
<accession>A0A6N7X1X6</accession>
<evidence type="ECO:0000256" key="4">
    <source>
        <dbReference type="ARBA" id="ARBA00022989"/>
    </source>
</evidence>
<dbReference type="InterPro" id="IPR052536">
    <property type="entry name" value="ABC-4_Integral_Memb_Prot"/>
</dbReference>
<feature type="transmembrane region" description="Helical" evidence="6">
    <location>
        <begin position="51"/>
        <end position="76"/>
    </location>
</feature>
<evidence type="ECO:0000256" key="1">
    <source>
        <dbReference type="ARBA" id="ARBA00004651"/>
    </source>
</evidence>
<feature type="domain" description="ABC3 transporter permease C-terminal" evidence="7">
    <location>
        <begin position="60"/>
        <end position="178"/>
    </location>
</feature>
<feature type="transmembrane region" description="Helical" evidence="6">
    <location>
        <begin position="145"/>
        <end position="173"/>
    </location>
</feature>
<evidence type="ECO:0000256" key="6">
    <source>
        <dbReference type="PIRNR" id="PIRNR018968"/>
    </source>
</evidence>
<sequence length="626" mass="72542">MTLFSFAYNNIKRDFKTYLYHFLSCVFSVLIFFLFSTLANHPALKIVEDSASIGIILFLANIISMIFSFVLTLYSVGNFLRNRSRQFAILNIIGTSKRQFNRLIFLENIIISAFALSIGIVMGIIFSKLFLMIAQTLIEGLELSFYLPIIALIRTLVMMGGLFLAISLISPIILRKKNVLDLLKKKEIAEKNYFLHSMVALIIILPPTIYFHIIEAYFSFIYILELLSFISIFYFVFYLIFTVYHFVLKKNGNIYKKNNLIKISSFKYKINSNIKTMTGATILFCIILTSFIYIIGAPINADKDTKKVIPYSYMYANWENKSEEYKDKREQIIAKKLEETDNFKKLTVSYSMLKSTVRTERHIILSNTMYNSISDFLKRDKISLSDNEYFLVGVNGKDNPVLFDKVRDILVNHNIDKEKGSDKRVIALSGYFTSITVVSDKEYPEISKLLVKDKIYAFEQKKQKVIKTKDFDKLKNEVGFDQKKETLISYYELYNIENLTRKLISYVGSILCVSFLIGIASILYSRLNSSIDEDVKKYGIMMKMGLKREELDDILASTLRWIFILPFVTSFAVSLIFVILINSYTLTSYTGLAVICSGIYIFIEVILYILIKRRYQTNIHRKISYD</sequence>
<keyword evidence="9" id="KW-1185">Reference proteome</keyword>
<evidence type="ECO:0000313" key="8">
    <source>
        <dbReference type="EMBL" id="MST62998.1"/>
    </source>
</evidence>
<evidence type="ECO:0000259" key="7">
    <source>
        <dbReference type="Pfam" id="PF02687"/>
    </source>
</evidence>
<name>A0A6N7X1X6_9FIRM</name>
<reference evidence="8 9" key="1">
    <citation type="submission" date="2019-08" db="EMBL/GenBank/DDBJ databases">
        <title>In-depth cultivation of the pig gut microbiome towards novel bacterial diversity and tailored functional studies.</title>
        <authorList>
            <person name="Wylensek D."/>
            <person name="Hitch T.C.A."/>
            <person name="Clavel T."/>
        </authorList>
    </citation>
    <scope>NUCLEOTIDE SEQUENCE [LARGE SCALE GENOMIC DNA]</scope>
    <source>
        <strain evidence="8 9">WCA-SAB-591-4A-A</strain>
    </source>
</reference>
<dbReference type="InterPro" id="IPR027022">
    <property type="entry name" value="ABC_permease_BceB-typ"/>
</dbReference>
<dbReference type="PIRSF" id="PIRSF018968">
    <property type="entry name" value="ABC_permease_BceB"/>
    <property type="match status" value="1"/>
</dbReference>
<keyword evidence="6" id="KW-0813">Transport</keyword>
<protein>
    <submittedName>
        <fullName evidence="8">ABC transporter permease</fullName>
    </submittedName>
</protein>
<feature type="transmembrane region" description="Helical" evidence="6">
    <location>
        <begin position="220"/>
        <end position="247"/>
    </location>
</feature>
<dbReference type="GO" id="GO:0055085">
    <property type="term" value="P:transmembrane transport"/>
    <property type="evidence" value="ECO:0007669"/>
    <property type="project" value="UniProtKB-UniRule"/>
</dbReference>
<dbReference type="GO" id="GO:0005886">
    <property type="term" value="C:plasma membrane"/>
    <property type="evidence" value="ECO:0007669"/>
    <property type="project" value="UniProtKB-SubCell"/>
</dbReference>
<comment type="subcellular location">
    <subcellularLocation>
        <location evidence="1 6">Cell membrane</location>
        <topology evidence="1 6">Multi-pass membrane protein</topology>
    </subcellularLocation>
</comment>
<proteinExistence type="inferred from homology"/>
<feature type="transmembrane region" description="Helical" evidence="6">
    <location>
        <begin position="277"/>
        <end position="296"/>
    </location>
</feature>
<feature type="transmembrane region" description="Helical" evidence="6">
    <location>
        <begin position="503"/>
        <end position="524"/>
    </location>
</feature>
<comment type="caution">
    <text evidence="8">The sequence shown here is derived from an EMBL/GenBank/DDBJ whole genome shotgun (WGS) entry which is preliminary data.</text>
</comment>
<feature type="transmembrane region" description="Helical" evidence="6">
    <location>
        <begin position="589"/>
        <end position="611"/>
    </location>
</feature>
<feature type="transmembrane region" description="Helical" evidence="6">
    <location>
        <begin position="561"/>
        <end position="583"/>
    </location>
</feature>
<evidence type="ECO:0000256" key="5">
    <source>
        <dbReference type="ARBA" id="ARBA00023136"/>
    </source>
</evidence>
<organism evidence="8 9">
    <name type="scientific">Peptostreptococcus porci</name>
    <dbReference type="NCBI Taxonomy" id="2652282"/>
    <lineage>
        <taxon>Bacteria</taxon>
        <taxon>Bacillati</taxon>
        <taxon>Bacillota</taxon>
        <taxon>Clostridia</taxon>
        <taxon>Peptostreptococcales</taxon>
        <taxon>Peptostreptococcaceae</taxon>
        <taxon>Peptostreptococcus</taxon>
    </lineage>
</organism>
<comment type="similarity">
    <text evidence="6">Belongs to the ABC-4 integral membrane protein family.</text>
</comment>
<evidence type="ECO:0000256" key="3">
    <source>
        <dbReference type="ARBA" id="ARBA00022692"/>
    </source>
</evidence>
<dbReference type="Pfam" id="PF02687">
    <property type="entry name" value="FtsX"/>
    <property type="match status" value="1"/>
</dbReference>
<dbReference type="PANTHER" id="PTHR46795:SF3">
    <property type="entry name" value="ABC TRANSPORTER PERMEASE"/>
    <property type="match status" value="1"/>
</dbReference>
<keyword evidence="4 6" id="KW-1133">Transmembrane helix</keyword>
<keyword evidence="2 6" id="KW-1003">Cell membrane</keyword>
<feature type="transmembrane region" description="Helical" evidence="6">
    <location>
        <begin position="103"/>
        <end position="125"/>
    </location>
</feature>
<gene>
    <name evidence="8" type="ORF">FYJ71_08620</name>
</gene>
<dbReference type="InterPro" id="IPR003838">
    <property type="entry name" value="ABC3_permease_C"/>
</dbReference>
<dbReference type="Proteomes" id="UP000440713">
    <property type="component" value="Unassembled WGS sequence"/>
</dbReference>
<keyword evidence="3 6" id="KW-0812">Transmembrane</keyword>
<evidence type="ECO:0000313" key="9">
    <source>
        <dbReference type="Proteomes" id="UP000440713"/>
    </source>
</evidence>
<feature type="transmembrane region" description="Helical" evidence="6">
    <location>
        <begin position="193"/>
        <end position="214"/>
    </location>
</feature>
<evidence type="ECO:0000256" key="2">
    <source>
        <dbReference type="ARBA" id="ARBA00022475"/>
    </source>
</evidence>
<dbReference type="RefSeq" id="WP_154538486.1">
    <property type="nucleotide sequence ID" value="NZ_JAXDWS010000015.1"/>
</dbReference>